<dbReference type="AlphaFoldDB" id="A0A1B6VVE7"/>
<feature type="domain" description="Surface lipoprotein assembly modifier N-terminal TPR repeats region" evidence="12">
    <location>
        <begin position="65"/>
        <end position="166"/>
    </location>
</feature>
<keyword evidence="5" id="KW-0472">Membrane</keyword>
<keyword evidence="2" id="KW-1134">Transmembrane beta strand</keyword>
<gene>
    <name evidence="13" type="ORF">A7Q00_11120</name>
</gene>
<comment type="caution">
    <text evidence="13">The sequence shown here is derived from an EMBL/GenBank/DDBJ whole genome shotgun (WGS) entry which is preliminary data.</text>
</comment>
<reference evidence="14" key="1">
    <citation type="submission" date="2016-05" db="EMBL/GenBank/DDBJ databases">
        <title>Draft genome of Corynebacterium afermentans subsp. afermentans LCDC 88199T.</title>
        <authorList>
            <person name="Bernier A.-M."/>
            <person name="Bernard K."/>
        </authorList>
    </citation>
    <scope>NUCLEOTIDE SEQUENCE [LARGE SCALE GENOMIC DNA]</scope>
    <source>
        <strain evidence="14">NML130454</strain>
    </source>
</reference>
<evidence type="ECO:0000256" key="10">
    <source>
        <dbReference type="SAM" id="SignalP"/>
    </source>
</evidence>
<keyword evidence="4 10" id="KW-0732">Signal</keyword>
<evidence type="ECO:0000259" key="11">
    <source>
        <dbReference type="Pfam" id="PF04575"/>
    </source>
</evidence>
<dbReference type="Pfam" id="PF04575">
    <property type="entry name" value="SlipAM"/>
    <property type="match status" value="1"/>
</dbReference>
<keyword evidence="6" id="KW-0998">Cell outer membrane</keyword>
<comment type="similarity">
    <text evidence="7">Belongs to the Slam family.</text>
</comment>
<dbReference type="RefSeq" id="WP_064090597.1">
    <property type="nucleotide sequence ID" value="NZ_LXSQ01000028.1"/>
</dbReference>
<feature type="domain" description="Surface lipoprotein assembly modifier C-terminal" evidence="11">
    <location>
        <begin position="196"/>
        <end position="485"/>
    </location>
</feature>
<evidence type="ECO:0000256" key="1">
    <source>
        <dbReference type="ARBA" id="ARBA00004571"/>
    </source>
</evidence>
<proteinExistence type="inferred from homology"/>
<dbReference type="InterPro" id="IPR007655">
    <property type="entry name" value="Slam_C"/>
</dbReference>
<dbReference type="STRING" id="1795832.A7Q00_11120"/>
<feature type="signal peptide" evidence="10">
    <location>
        <begin position="1"/>
        <end position="24"/>
    </location>
</feature>
<dbReference type="Pfam" id="PF24575">
    <property type="entry name" value="TPR_Slam"/>
    <property type="match status" value="1"/>
</dbReference>
<evidence type="ECO:0000259" key="12">
    <source>
        <dbReference type="Pfam" id="PF24575"/>
    </source>
</evidence>
<keyword evidence="8" id="KW-0175">Coiled coil</keyword>
<evidence type="ECO:0000256" key="7">
    <source>
        <dbReference type="ARBA" id="ARBA00023609"/>
    </source>
</evidence>
<evidence type="ECO:0000256" key="8">
    <source>
        <dbReference type="SAM" id="Coils"/>
    </source>
</evidence>
<protein>
    <recommendedName>
        <fullName evidence="15">DUF560 domain-containing protein</fullName>
    </recommendedName>
</protein>
<keyword evidence="14" id="KW-1185">Reference proteome</keyword>
<dbReference type="OrthoDB" id="6655393at2"/>
<evidence type="ECO:0008006" key="15">
    <source>
        <dbReference type="Google" id="ProtNLM"/>
    </source>
</evidence>
<evidence type="ECO:0000256" key="9">
    <source>
        <dbReference type="SAM" id="MobiDB-lite"/>
    </source>
</evidence>
<evidence type="ECO:0000256" key="6">
    <source>
        <dbReference type="ARBA" id="ARBA00023237"/>
    </source>
</evidence>
<name>A0A1B6VVE7_9NEIS</name>
<dbReference type="GO" id="GO:0009279">
    <property type="term" value="C:cell outer membrane"/>
    <property type="evidence" value="ECO:0007669"/>
    <property type="project" value="UniProtKB-SubCell"/>
</dbReference>
<evidence type="ECO:0000313" key="14">
    <source>
        <dbReference type="Proteomes" id="UP000077726"/>
    </source>
</evidence>
<evidence type="ECO:0000256" key="2">
    <source>
        <dbReference type="ARBA" id="ARBA00022452"/>
    </source>
</evidence>
<feature type="coiled-coil region" evidence="8">
    <location>
        <begin position="153"/>
        <end position="199"/>
    </location>
</feature>
<accession>A0A1B6VVE7</accession>
<comment type="subcellular location">
    <subcellularLocation>
        <location evidence="1">Cell outer membrane</location>
        <topology evidence="1">Multi-pass membrane protein</topology>
    </subcellularLocation>
</comment>
<evidence type="ECO:0000256" key="3">
    <source>
        <dbReference type="ARBA" id="ARBA00022692"/>
    </source>
</evidence>
<evidence type="ECO:0000256" key="4">
    <source>
        <dbReference type="ARBA" id="ARBA00022729"/>
    </source>
</evidence>
<dbReference type="Proteomes" id="UP000077726">
    <property type="component" value="Unassembled WGS sequence"/>
</dbReference>
<dbReference type="InterPro" id="IPR057556">
    <property type="entry name" value="TPR_Slam"/>
</dbReference>
<evidence type="ECO:0000313" key="13">
    <source>
        <dbReference type="EMBL" id="OAM37470.1"/>
    </source>
</evidence>
<keyword evidence="3" id="KW-0812">Transmembrane</keyword>
<feature type="region of interest" description="Disordered" evidence="9">
    <location>
        <begin position="29"/>
        <end position="65"/>
    </location>
</feature>
<organism evidence="13 14">
    <name type="scientific">Eikenella halliae</name>
    <dbReference type="NCBI Taxonomy" id="1795832"/>
    <lineage>
        <taxon>Bacteria</taxon>
        <taxon>Pseudomonadati</taxon>
        <taxon>Pseudomonadota</taxon>
        <taxon>Betaproteobacteria</taxon>
        <taxon>Neisseriales</taxon>
        <taxon>Neisseriaceae</taxon>
        <taxon>Eikenella</taxon>
    </lineage>
</organism>
<sequence length="485" mass="56518">MIPIFRHPTILALCLLSLPLGTIAAPTTLVPHDDNPPWPQPPQPMQTDGSITPKTPQSGTQPSKHLTETDLRANPALTEHLINQAILSHQWDLLADLLDLYRTMPNHDTVLYDYGKGALLRGQGKLEQAIGHYAAIVQRRPELSYVRFDYMAMLFENHQYRQADQQAEQLEQSDLLPEAKQLVAQYRQAMQKRQAWQADASLQYERNDNVNNASSAHELRLGSRVWVRDEASLPQKATGLRYSTALDRSVNIGGNHFLTGGVGLDGVFYWDRREYNEENLRMQAGYRFRNIRSSWQIQPYMEYGWFSGSPYSRQYGIQGQYSRQIGSKWQISVMAARSWRHYRSKNVAQSYNGPQTQLTATAAWMPIANSLLYIGLDWLEHQTRDPSEASVRRGIRFGLMREWPQFGLRADIRLGRRQFRQTHFFFPVVRSDRETQLNLSLWHPKLQWHGLMPRLTYRHLNINSNIPELYQRRSRQWFIEVERRF</sequence>
<feature type="chain" id="PRO_5008590426" description="DUF560 domain-containing protein" evidence="10">
    <location>
        <begin position="25"/>
        <end position="485"/>
    </location>
</feature>
<dbReference type="EMBL" id="LXSQ01000028">
    <property type="protein sequence ID" value="OAM37470.1"/>
    <property type="molecule type" value="Genomic_DNA"/>
</dbReference>
<feature type="compositionally biased region" description="Polar residues" evidence="9">
    <location>
        <begin position="47"/>
        <end position="64"/>
    </location>
</feature>
<evidence type="ECO:0000256" key="5">
    <source>
        <dbReference type="ARBA" id="ARBA00023136"/>
    </source>
</evidence>